<dbReference type="Pfam" id="PF13635">
    <property type="entry name" value="DUF4143"/>
    <property type="match status" value="1"/>
</dbReference>
<dbReference type="SUPFAM" id="SSF52540">
    <property type="entry name" value="P-loop containing nucleoside triphosphate hydrolases"/>
    <property type="match status" value="1"/>
</dbReference>
<accession>A0A1U9NJK8</accession>
<dbReference type="InterPro" id="IPR025420">
    <property type="entry name" value="DUF4143"/>
</dbReference>
<dbReference type="EMBL" id="CP019791">
    <property type="protein sequence ID" value="AQT67928.1"/>
    <property type="molecule type" value="Genomic_DNA"/>
</dbReference>
<keyword evidence="4" id="KW-1185">Reference proteome</keyword>
<proteinExistence type="predicted"/>
<gene>
    <name evidence="3" type="ORF">STSP2_01080</name>
</gene>
<dbReference type="Proteomes" id="UP000189674">
    <property type="component" value="Chromosome"/>
</dbReference>
<evidence type="ECO:0000313" key="3">
    <source>
        <dbReference type="EMBL" id="AQT67928.1"/>
    </source>
</evidence>
<dbReference type="Pfam" id="PF13173">
    <property type="entry name" value="AAA_14"/>
    <property type="match status" value="1"/>
</dbReference>
<evidence type="ECO:0000259" key="2">
    <source>
        <dbReference type="Pfam" id="PF13635"/>
    </source>
</evidence>
<dbReference type="KEGG" id="alus:STSP2_01080"/>
<feature type="domain" description="DUF4143" evidence="2">
    <location>
        <begin position="219"/>
        <end position="380"/>
    </location>
</feature>
<evidence type="ECO:0000313" key="4">
    <source>
        <dbReference type="Proteomes" id="UP000189674"/>
    </source>
</evidence>
<dbReference type="PANTHER" id="PTHR33295:SF7">
    <property type="entry name" value="ATPASE"/>
    <property type="match status" value="1"/>
</dbReference>
<dbReference type="PANTHER" id="PTHR33295">
    <property type="entry name" value="ATPASE"/>
    <property type="match status" value="1"/>
</dbReference>
<dbReference type="RefSeq" id="WP_146660506.1">
    <property type="nucleotide sequence ID" value="NZ_CP019791.1"/>
</dbReference>
<dbReference type="AlphaFoldDB" id="A0A1U9NJK8"/>
<name>A0A1U9NJK8_9BACT</name>
<protein>
    <submittedName>
        <fullName evidence="3">Uncharacterized protein</fullName>
    </submittedName>
</protein>
<reference evidence="4" key="1">
    <citation type="submission" date="2017-02" db="EMBL/GenBank/DDBJ databases">
        <title>Comparative genomics and description of representatives of a novel lineage of planctomycetes thriving in anoxic sediments.</title>
        <authorList>
            <person name="Spring S."/>
            <person name="Bunk B."/>
            <person name="Sproer C."/>
        </authorList>
    </citation>
    <scope>NUCLEOTIDE SEQUENCE [LARGE SCALE GENOMIC DNA]</scope>
    <source>
        <strain evidence="4">ST-NAGAB-D1</strain>
    </source>
</reference>
<feature type="domain" description="AAA" evidence="1">
    <location>
        <begin position="18"/>
        <end position="149"/>
    </location>
</feature>
<dbReference type="InterPro" id="IPR027417">
    <property type="entry name" value="P-loop_NTPase"/>
</dbReference>
<dbReference type="InterPro" id="IPR041682">
    <property type="entry name" value="AAA_14"/>
</dbReference>
<organism evidence="3 4">
    <name type="scientific">Anaerohalosphaera lusitana</name>
    <dbReference type="NCBI Taxonomy" id="1936003"/>
    <lineage>
        <taxon>Bacteria</taxon>
        <taxon>Pseudomonadati</taxon>
        <taxon>Planctomycetota</taxon>
        <taxon>Phycisphaerae</taxon>
        <taxon>Sedimentisphaerales</taxon>
        <taxon>Anaerohalosphaeraceae</taxon>
        <taxon>Anaerohalosphaera</taxon>
    </lineage>
</organism>
<sequence length="438" mass="49733">MKRIAEKKLLAWINSYRRKPLVIRGARQVGKTWLVENCLAKQFEKYVKIDLEKQPQFHAAFEGDLTPNRMLEVIELHAGRITPGKTLLFIDEIQGYPRAITALRYFYEELPELHVVAAGSMLEFAFGGISVPVGRIEYLHITPMTFYEYILAIGNEIIAERLLEHPKDHSDALVEAIHQHLRDYFFIGGMPEAVEAYRDTRSKLESYKIHSQIISSYREDFAKYRPSVDYACLDGVLDSVARSTGQQIKYTQLYEHASGVTNHKAFDLLCKAKLLNRISSANPSGLPLGASQGKRFKASMLDIGLMQHMCGIDPSIAVGKENLLSIYNGQLAEQFVAQELLAWHTDKLFYWSRTAKSSNAEVDYLTVRDSTIYPIEVKSGPAGRLRSLHLCLEAYPNCPQGWVLQDGPYQELPSQKLIFWPLYATPHLGNRQQLPLEA</sequence>
<dbReference type="OrthoDB" id="9801806at2"/>
<evidence type="ECO:0000259" key="1">
    <source>
        <dbReference type="Pfam" id="PF13173"/>
    </source>
</evidence>